<dbReference type="OrthoDB" id="9771846at2"/>
<keyword evidence="1 3" id="KW-0328">Glycosyltransferase</keyword>
<dbReference type="PANTHER" id="PTHR34136">
    <property type="match status" value="1"/>
</dbReference>
<keyword evidence="2 3" id="KW-0808">Transferase</keyword>
<evidence type="ECO:0000256" key="1">
    <source>
        <dbReference type="ARBA" id="ARBA00022676"/>
    </source>
</evidence>
<proteinExistence type="predicted"/>
<dbReference type="InterPro" id="IPR004629">
    <property type="entry name" value="WecG_TagA_CpsF"/>
</dbReference>
<evidence type="ECO:0000256" key="2">
    <source>
        <dbReference type="ARBA" id="ARBA00022679"/>
    </source>
</evidence>
<dbReference type="CDD" id="cd06533">
    <property type="entry name" value="Glyco_transf_WecG_TagA"/>
    <property type="match status" value="1"/>
</dbReference>
<dbReference type="EMBL" id="CP036261">
    <property type="protein sequence ID" value="QDS87485.1"/>
    <property type="molecule type" value="Genomic_DNA"/>
</dbReference>
<dbReference type="Pfam" id="PF03808">
    <property type="entry name" value="Glyco_tran_WecG"/>
    <property type="match status" value="1"/>
</dbReference>
<gene>
    <name evidence="3" type="primary">tagA_1</name>
    <name evidence="3" type="ORF">EC9_16640</name>
</gene>
<dbReference type="EC" id="2.4.1.187" evidence="3"/>
<name>A0A517LXY7_9BACT</name>
<keyword evidence="4" id="KW-1185">Reference proteome</keyword>
<dbReference type="KEGG" id="ruv:EC9_16640"/>
<reference evidence="3 4" key="1">
    <citation type="submission" date="2019-02" db="EMBL/GenBank/DDBJ databases">
        <title>Deep-cultivation of Planctomycetes and their phenomic and genomic characterization uncovers novel biology.</title>
        <authorList>
            <person name="Wiegand S."/>
            <person name="Jogler M."/>
            <person name="Boedeker C."/>
            <person name="Pinto D."/>
            <person name="Vollmers J."/>
            <person name="Rivas-Marin E."/>
            <person name="Kohn T."/>
            <person name="Peeters S.H."/>
            <person name="Heuer A."/>
            <person name="Rast P."/>
            <person name="Oberbeckmann S."/>
            <person name="Bunk B."/>
            <person name="Jeske O."/>
            <person name="Meyerdierks A."/>
            <person name="Storesund J.E."/>
            <person name="Kallscheuer N."/>
            <person name="Luecker S."/>
            <person name="Lage O.M."/>
            <person name="Pohl T."/>
            <person name="Merkel B.J."/>
            <person name="Hornburger P."/>
            <person name="Mueller R.-W."/>
            <person name="Bruemmer F."/>
            <person name="Labrenz M."/>
            <person name="Spormann A.M."/>
            <person name="Op den Camp H."/>
            <person name="Overmann J."/>
            <person name="Amann R."/>
            <person name="Jetten M.S.M."/>
            <person name="Mascher T."/>
            <person name="Medema M.H."/>
            <person name="Devos D.P."/>
            <person name="Kaster A.-K."/>
            <person name="Ovreas L."/>
            <person name="Rohde M."/>
            <person name="Galperin M.Y."/>
            <person name="Jogler C."/>
        </authorList>
    </citation>
    <scope>NUCLEOTIDE SEQUENCE [LARGE SCALE GENOMIC DNA]</scope>
    <source>
        <strain evidence="3 4">EC9</strain>
    </source>
</reference>
<evidence type="ECO:0000313" key="4">
    <source>
        <dbReference type="Proteomes" id="UP000319557"/>
    </source>
</evidence>
<organism evidence="3 4">
    <name type="scientific">Rosistilla ulvae</name>
    <dbReference type="NCBI Taxonomy" id="1930277"/>
    <lineage>
        <taxon>Bacteria</taxon>
        <taxon>Pseudomonadati</taxon>
        <taxon>Planctomycetota</taxon>
        <taxon>Planctomycetia</taxon>
        <taxon>Pirellulales</taxon>
        <taxon>Pirellulaceae</taxon>
        <taxon>Rosistilla</taxon>
    </lineage>
</organism>
<accession>A0A517LXY7</accession>
<sequence length="268" mass="29752">MIDSGKHSVIGVNVDAVDYEAAVAKIMHAAIGRQSMSVTALAVHGVMTGYLDREQNYRLNRFDLVCPDGQPVRWALNLLHGCGLSDRVYGPELTLRLCQACVEQQQSIFLFGGTDEMNAVLIDKLAEKFPGLKVAGARASRFRTLSSEECSELADEINASGASLCFVGIGCPRQETFAFEMRDRISMPLIAVGAAFAFHANLLPQAPSWMQRAGLEWLFRLVKEPTRLWRRYLYLNPLYLSLLALQRLGIFKGRTDDGIPPQQEVLFG</sequence>
<dbReference type="PANTHER" id="PTHR34136:SF1">
    <property type="entry name" value="UDP-N-ACETYL-D-MANNOSAMINURONIC ACID TRANSFERASE"/>
    <property type="match status" value="1"/>
</dbReference>
<dbReference type="AlphaFoldDB" id="A0A517LXY7"/>
<protein>
    <submittedName>
        <fullName evidence="3">N-acetylmannosaminyltransferase</fullName>
        <ecNumber evidence="3">2.4.1.187</ecNumber>
    </submittedName>
</protein>
<dbReference type="GO" id="GO:0047244">
    <property type="term" value="F:N-acetylglucosaminyldiphosphoundecaprenol N-acetyl-beta-D-mannosaminyltransferase activity"/>
    <property type="evidence" value="ECO:0007669"/>
    <property type="project" value="UniProtKB-EC"/>
</dbReference>
<dbReference type="RefSeq" id="WP_145343876.1">
    <property type="nucleotide sequence ID" value="NZ_CP036261.1"/>
</dbReference>
<evidence type="ECO:0000313" key="3">
    <source>
        <dbReference type="EMBL" id="QDS87485.1"/>
    </source>
</evidence>
<dbReference type="Proteomes" id="UP000319557">
    <property type="component" value="Chromosome"/>
</dbReference>
<dbReference type="NCBIfam" id="TIGR00696">
    <property type="entry name" value="wecG_tagA_cpsF"/>
    <property type="match status" value="1"/>
</dbReference>